<dbReference type="Pfam" id="PF07584">
    <property type="entry name" value="BatA"/>
    <property type="match status" value="1"/>
</dbReference>
<sequence>MPTFTTPHWFGLLAVVALLAVGYLLAQRHRRRRTLRFTNLALLDRVAPRRQQATRHVPAVLSLCALTLFAIGLAGPTAQARVPRDRATVMLILDESLSMGATDVQPSRLDAVKAAATEFAHGLPPSVNLGLVTFAGTATVQVMPTTLREPVLRGIQRMKLRESTATGEALAAAHDAAQQINQLLTGADGPPPTRIVLLSDGRKNVGREVDGPAQDCKNAHIDVDTISFGTTNPEVTVDIQGRPVPVPSDPDTMRRIAAVSGGHWYAAPTAEALRQIYGAIGSQVGYETRQVDASKPWMILGTVFFVAGAATALRFNQRIP</sequence>
<evidence type="ECO:0000313" key="4">
    <source>
        <dbReference type="Proteomes" id="UP001205311"/>
    </source>
</evidence>
<protein>
    <submittedName>
        <fullName evidence="3">Ca-activated chloride channel family protein</fullName>
    </submittedName>
</protein>
<dbReference type="InterPro" id="IPR002035">
    <property type="entry name" value="VWF_A"/>
</dbReference>
<dbReference type="EMBL" id="JAMTCP010000004">
    <property type="protein sequence ID" value="MCP2257384.1"/>
    <property type="molecule type" value="Genomic_DNA"/>
</dbReference>
<dbReference type="InterPro" id="IPR036465">
    <property type="entry name" value="vWFA_dom_sf"/>
</dbReference>
<gene>
    <name evidence="3" type="ORF">LX15_001069</name>
</gene>
<dbReference type="SMART" id="SM00327">
    <property type="entry name" value="VWA"/>
    <property type="match status" value="1"/>
</dbReference>
<evidence type="ECO:0000256" key="1">
    <source>
        <dbReference type="SAM" id="Phobius"/>
    </source>
</evidence>
<dbReference type="Pfam" id="PF13519">
    <property type="entry name" value="VWA_2"/>
    <property type="match status" value="1"/>
</dbReference>
<dbReference type="Proteomes" id="UP001205311">
    <property type="component" value="Unassembled WGS sequence"/>
</dbReference>
<comment type="caution">
    <text evidence="3">The sequence shown here is derived from an EMBL/GenBank/DDBJ whole genome shotgun (WGS) entry which is preliminary data.</text>
</comment>
<keyword evidence="1" id="KW-1133">Transmembrane helix</keyword>
<feature type="domain" description="VWFA" evidence="2">
    <location>
        <begin position="88"/>
        <end position="280"/>
    </location>
</feature>
<accession>A0ABT1HPF0</accession>
<name>A0ABT1HPF0_STRSD</name>
<dbReference type="InterPro" id="IPR024163">
    <property type="entry name" value="Aerotolerance_reg_N"/>
</dbReference>
<feature type="transmembrane region" description="Helical" evidence="1">
    <location>
        <begin position="6"/>
        <end position="26"/>
    </location>
</feature>
<dbReference type="PANTHER" id="PTHR37947:SF1">
    <property type="entry name" value="BLL2462 PROTEIN"/>
    <property type="match status" value="1"/>
</dbReference>
<dbReference type="PANTHER" id="PTHR37947">
    <property type="entry name" value="BLL2462 PROTEIN"/>
    <property type="match status" value="1"/>
</dbReference>
<feature type="transmembrane region" description="Helical" evidence="1">
    <location>
        <begin position="57"/>
        <end position="75"/>
    </location>
</feature>
<keyword evidence="1" id="KW-0472">Membrane</keyword>
<keyword evidence="1" id="KW-0812">Transmembrane</keyword>
<keyword evidence="4" id="KW-1185">Reference proteome</keyword>
<dbReference type="SUPFAM" id="SSF53300">
    <property type="entry name" value="vWA-like"/>
    <property type="match status" value="1"/>
</dbReference>
<proteinExistence type="predicted"/>
<evidence type="ECO:0000259" key="2">
    <source>
        <dbReference type="PROSITE" id="PS50234"/>
    </source>
</evidence>
<evidence type="ECO:0000313" key="3">
    <source>
        <dbReference type="EMBL" id="MCP2257384.1"/>
    </source>
</evidence>
<dbReference type="PROSITE" id="PS50234">
    <property type="entry name" value="VWFA"/>
    <property type="match status" value="1"/>
</dbReference>
<reference evidence="3 4" key="1">
    <citation type="submission" date="2022-06" db="EMBL/GenBank/DDBJ databases">
        <title>Genomic Encyclopedia of Archaeal and Bacterial Type Strains, Phase II (KMG-II): from individual species to whole genera.</title>
        <authorList>
            <person name="Goeker M."/>
        </authorList>
    </citation>
    <scope>NUCLEOTIDE SEQUENCE [LARGE SCALE GENOMIC DNA]</scope>
    <source>
        <strain evidence="3 4">DSM 40477</strain>
    </source>
</reference>
<organism evidence="3 4">
    <name type="scientific">Streptoalloteichus tenebrarius (strain ATCC 17920 / DSM 40477 / JCM 4838 / CBS 697.72 / NBRC 16177 / NCIMB 11028 / NRRL B-12390 / A12253. 1 / ISP 5477)</name>
    <name type="common">Streptomyces tenebrarius</name>
    <dbReference type="NCBI Taxonomy" id="1933"/>
    <lineage>
        <taxon>Bacteria</taxon>
        <taxon>Bacillati</taxon>
        <taxon>Actinomycetota</taxon>
        <taxon>Actinomycetes</taxon>
        <taxon>Pseudonocardiales</taxon>
        <taxon>Pseudonocardiaceae</taxon>
        <taxon>Streptoalloteichus</taxon>
    </lineage>
</organism>
<dbReference type="Gene3D" id="3.40.50.410">
    <property type="entry name" value="von Willebrand factor, type A domain"/>
    <property type="match status" value="1"/>
</dbReference>